<dbReference type="KEGG" id="lmi:LMXM_02_0490"/>
<dbReference type="EMBL" id="FR799555">
    <property type="protein sequence ID" value="CBZ23110.1"/>
    <property type="molecule type" value="Genomic_DNA"/>
</dbReference>
<feature type="compositionally biased region" description="Basic and acidic residues" evidence="1">
    <location>
        <begin position="411"/>
        <end position="423"/>
    </location>
</feature>
<dbReference type="PhylomeDB" id="E9AJL1"/>
<evidence type="ECO:0000313" key="3">
    <source>
        <dbReference type="Proteomes" id="UP000007259"/>
    </source>
</evidence>
<dbReference type="VEuPathDB" id="TriTrypDB:LmxM.02.0490"/>
<dbReference type="OMA" id="CRLYTEE"/>
<feature type="region of interest" description="Disordered" evidence="1">
    <location>
        <begin position="411"/>
        <end position="460"/>
    </location>
</feature>
<protein>
    <submittedName>
        <fullName evidence="2">Uncharacterized protein</fullName>
    </submittedName>
</protein>
<dbReference type="OrthoDB" id="265729at2759"/>
<dbReference type="Proteomes" id="UP000007259">
    <property type="component" value="Chromosome 2"/>
</dbReference>
<feature type="compositionally biased region" description="Low complexity" evidence="1">
    <location>
        <begin position="613"/>
        <end position="633"/>
    </location>
</feature>
<proteinExistence type="predicted"/>
<organism evidence="2 3">
    <name type="scientific">Leishmania mexicana (strain MHOM/GT/2001/U1103)</name>
    <dbReference type="NCBI Taxonomy" id="929439"/>
    <lineage>
        <taxon>Eukaryota</taxon>
        <taxon>Discoba</taxon>
        <taxon>Euglenozoa</taxon>
        <taxon>Kinetoplastea</taxon>
        <taxon>Metakinetoplastina</taxon>
        <taxon>Trypanosomatida</taxon>
        <taxon>Trypanosomatidae</taxon>
        <taxon>Leishmaniinae</taxon>
        <taxon>Leishmania</taxon>
    </lineage>
</organism>
<gene>
    <name evidence="2" type="ORF">LMXM_02_0490</name>
</gene>
<feature type="region of interest" description="Disordered" evidence="1">
    <location>
        <begin position="96"/>
        <end position="130"/>
    </location>
</feature>
<feature type="region of interest" description="Disordered" evidence="1">
    <location>
        <begin position="263"/>
        <end position="306"/>
    </location>
</feature>
<sequence>MSSAEVHDGAVGCPKRSRQRGQRLSPADAGKTDTLQVVSRADKAYSMLDDGDMSVEQEDVLVGTVCSLHDYCHYLTGCGGLEDGEAADIADEVAHLSPSHKGQVTTDSPASSGRSAHVPETASDRVSGAAGVSHCVPADAAAAASSPPSFPPPKINAPASANMFRFTPPLSRGAETTGRGMCSTSLSKRWQVLGDDDGGKAVLPGSDAQQRVRSKRGTATAGIRPHRLYEDVGHQYWSRIASNAFLEEKVRICRCSHEPSRTTAAFSSAHPPAPPPRVHVAAPMPRRQEQAAHRRRERAAPTTDAGVLPLSSTSCAALSPAASDALGVGCTAAALSASHSVGVLLAHEHEWTYFSVLFHTHAAQFPRRSAESAAARLASHRSLDLSYVYCFLDPPCRLYTEELEEWAHAARERRREREWVRDGRHIRHGPPPSPSSAHGAPARTHPTASRLGRGAEASGRGTLVASEPLSPSAAPMASPHTWLVYVHPDVALQTLPRLWACAFGEDASNNSGGGGGSGQAAFECGTTRVLDGRHEVDGDCKEWVGVNGGDVGLPSCFYAAVSQKRRRQAAEVEMVCRYLLPTTPPPRNASSALLVHPAEVPVRARARSCGRPTAAASTKTSPATTSSTSSTAAVLRSDAVPQRLPTSATGLPPEDDGHGQQQQRQELACSLLVSPLPRCTDLIKQRRWLGKPFVLAEELKYGRVVKYSHAQQAAPRVV</sequence>
<reference evidence="2 3" key="1">
    <citation type="journal article" date="2011" name="Genome Res.">
        <title>Chromosome and gene copy number variation allow major structural change between species and strains of Leishmania.</title>
        <authorList>
            <person name="Rogers M.B."/>
            <person name="Hilley J.D."/>
            <person name="Dickens N.J."/>
            <person name="Wilkes J."/>
            <person name="Bates P.A."/>
            <person name="Depledge D.P."/>
            <person name="Harris D."/>
            <person name="Her Y."/>
            <person name="Herzyk P."/>
            <person name="Imamura H."/>
            <person name="Otto T.D."/>
            <person name="Sanders M."/>
            <person name="Seeger K."/>
            <person name="Dujardin J.C."/>
            <person name="Berriman M."/>
            <person name="Smith D.F."/>
            <person name="Hertz-Fowler C."/>
            <person name="Mottram J.C."/>
        </authorList>
    </citation>
    <scope>NUCLEOTIDE SEQUENCE [LARGE SCALE GENOMIC DNA]</scope>
    <source>
        <strain evidence="2 3">MHOM/GT/2001/U1103</strain>
    </source>
</reference>
<dbReference type="GeneID" id="13452737"/>
<dbReference type="RefSeq" id="XP_003871647.1">
    <property type="nucleotide sequence ID" value="XM_003871598.1"/>
</dbReference>
<feature type="region of interest" description="Disordered" evidence="1">
    <location>
        <begin position="1"/>
        <end position="34"/>
    </location>
</feature>
<evidence type="ECO:0000313" key="2">
    <source>
        <dbReference type="EMBL" id="CBZ23110.1"/>
    </source>
</evidence>
<accession>E9AJL1</accession>
<feature type="compositionally biased region" description="Polar residues" evidence="1">
    <location>
        <begin position="100"/>
        <end position="114"/>
    </location>
</feature>
<dbReference type="AlphaFoldDB" id="E9AJL1"/>
<name>E9AJL1_LEIMU</name>
<feature type="region of interest" description="Disordered" evidence="1">
    <location>
        <begin position="604"/>
        <end position="663"/>
    </location>
</feature>
<keyword evidence="3" id="KW-1185">Reference proteome</keyword>
<evidence type="ECO:0000256" key="1">
    <source>
        <dbReference type="SAM" id="MobiDB-lite"/>
    </source>
</evidence>